<name>A0ABQ0DWI6_9EUKA</name>
<gene>
    <name evidence="2" type="ORF">ENUP19_0327G0040</name>
</gene>
<dbReference type="Pfam" id="PF03676">
    <property type="entry name" value="PHAF1"/>
    <property type="match status" value="2"/>
</dbReference>
<protein>
    <submittedName>
        <fullName evidence="2">Uncharacterized protein</fullName>
    </submittedName>
</protein>
<dbReference type="Proteomes" id="UP001628156">
    <property type="component" value="Unassembled WGS sequence"/>
</dbReference>
<dbReference type="InterPro" id="IPR005373">
    <property type="entry name" value="PHAF1"/>
</dbReference>
<dbReference type="InterPro" id="IPR039156">
    <property type="entry name" value="PHAF1/BROMI"/>
</dbReference>
<dbReference type="PANTHER" id="PTHR13465:SF2">
    <property type="entry name" value="PHAGOSOME ASSEMBLY FACTOR 1"/>
    <property type="match status" value="1"/>
</dbReference>
<evidence type="ECO:0000313" key="2">
    <source>
        <dbReference type="EMBL" id="GAB1227209.1"/>
    </source>
</evidence>
<dbReference type="EMBL" id="BAAFRS010000327">
    <property type="protein sequence ID" value="GAB1227209.1"/>
    <property type="molecule type" value="Genomic_DNA"/>
</dbReference>
<comment type="caution">
    <text evidence="2">The sequence shown here is derived from an EMBL/GenBank/DDBJ whole genome shotgun (WGS) entry which is preliminary data.</text>
</comment>
<evidence type="ECO:0000256" key="1">
    <source>
        <dbReference type="ARBA" id="ARBA00024339"/>
    </source>
</evidence>
<organism evidence="2 3">
    <name type="scientific">Entamoeba nuttalli</name>
    <dbReference type="NCBI Taxonomy" id="412467"/>
    <lineage>
        <taxon>Eukaryota</taxon>
        <taxon>Amoebozoa</taxon>
        <taxon>Evosea</taxon>
        <taxon>Archamoebae</taxon>
        <taxon>Mastigamoebida</taxon>
        <taxon>Entamoebidae</taxon>
        <taxon>Entamoeba</taxon>
    </lineage>
</organism>
<dbReference type="PANTHER" id="PTHR13465">
    <property type="entry name" value="UPF0183 PROTEIN"/>
    <property type="match status" value="1"/>
</dbReference>
<sequence>MSEILQSPFNVIKGISVGPFKLGMPLFEILKSLDIGPSATNSAQTYISYNEEYPTTGRIVIKNLAHSLTLYVDAKKQILICIEIEHMKVQLKRSAHEFLVHTSASPQDQEDTFGKLSTAFNKLKERTINNMTELYDGSIVFQFSGTAEKGNERKKLGLTKIIIKDDKIEPLNEYGLSFLQVDIDVLAQSLIVGNIILYHKEHVEKVTADLGFPQGEKKVNTTGDYFYNYFSRGFDILFDSTTHCIKKFVVHSNNPSDTFFGNYSKCFFNVKFSNGVIVTPESLWKELNFKTEDPTLLSDNIELYQYENCSFEIHSKTSSILTIFI</sequence>
<evidence type="ECO:0000313" key="3">
    <source>
        <dbReference type="Proteomes" id="UP001628156"/>
    </source>
</evidence>
<proteinExistence type="inferred from homology"/>
<comment type="similarity">
    <text evidence="1">Belongs to the PHAF1 family.</text>
</comment>
<keyword evidence="3" id="KW-1185">Reference proteome</keyword>
<reference evidence="2 3" key="1">
    <citation type="journal article" date="2019" name="PLoS Negl. Trop. Dis.">
        <title>Whole genome sequencing of Entamoeba nuttalli reveals mammalian host-related molecular signatures and a novel octapeptide-repeat surface protein.</title>
        <authorList>
            <person name="Tanaka M."/>
            <person name="Makiuchi T."/>
            <person name="Komiyama T."/>
            <person name="Shiina T."/>
            <person name="Osaki K."/>
            <person name="Tachibana H."/>
        </authorList>
    </citation>
    <scope>NUCLEOTIDE SEQUENCE [LARGE SCALE GENOMIC DNA]</scope>
    <source>
        <strain evidence="2 3">P19-061405</strain>
    </source>
</reference>
<accession>A0ABQ0DWI6</accession>